<dbReference type="GO" id="GO:0036088">
    <property type="term" value="P:D-serine catabolic process"/>
    <property type="evidence" value="ECO:0007669"/>
    <property type="project" value="TreeGrafter"/>
</dbReference>
<dbReference type="RefSeq" id="WP_136561418.1">
    <property type="nucleotide sequence ID" value="NZ_BAABLS010000002.1"/>
</dbReference>
<proteinExistence type="predicted"/>
<dbReference type="EMBL" id="STGW01000001">
    <property type="protein sequence ID" value="THV18705.1"/>
    <property type="molecule type" value="Genomic_DNA"/>
</dbReference>
<dbReference type="PANTHER" id="PTHR28004:SF2">
    <property type="entry name" value="D-SERINE DEHYDRATASE"/>
    <property type="match status" value="1"/>
</dbReference>
<evidence type="ECO:0000313" key="3">
    <source>
        <dbReference type="Proteomes" id="UP000307087"/>
    </source>
</evidence>
<name>A0A4S8NQG9_9ACTN</name>
<feature type="domain" description="Alanine racemase N-terminal" evidence="1">
    <location>
        <begin position="41"/>
        <end position="223"/>
    </location>
</feature>
<dbReference type="Gene3D" id="3.20.20.10">
    <property type="entry name" value="Alanine racemase"/>
    <property type="match status" value="1"/>
</dbReference>
<dbReference type="PANTHER" id="PTHR28004">
    <property type="entry name" value="ZGC:162816-RELATED"/>
    <property type="match status" value="1"/>
</dbReference>
<gene>
    <name evidence="2" type="ORF">E9934_03640</name>
</gene>
<dbReference type="CDD" id="cd06813">
    <property type="entry name" value="PLPDE_III_DSD_D-TA_like_2"/>
    <property type="match status" value="1"/>
</dbReference>
<dbReference type="Proteomes" id="UP000307087">
    <property type="component" value="Unassembled WGS sequence"/>
</dbReference>
<dbReference type="AlphaFoldDB" id="A0A4S8NQG9"/>
<sequence>MSDVQHSLPASSSVERNRLRARLGAAVAGHDQPLPTPTLVVDLDAFDANADDLVRRAGGTPIRVASKSLRVPALVTRALAREGFAGTLAYTLAEALWLVDQDVSDDVVVAYPSVDRAALGALVASPRAASRITIMVDDVAHLDVVDSLRASTAVPVQVAIDIDAGLRWAGQQVGPRRSPLFDVGAIIGLARAVVQRPGFHLVGVMTYEGQVAGVPDAVPDQRAKSAIVRRIKERSISQLVSRRAAIAEALDGLAGRDGFDGLRFWNAGGSGSIESSAADPVVTEVTAGSGLLGPTLFDHYTSFRPTPAAFFGLPVTRKPTPETVTVHGGGLIASGPTGADRAPTPWAPAGLRLTALEGAGEVQTPLTGANAATLAIGDLVWFRHAKSGELFEHGTHAHLVQGSELVETVATYRGHGLAF</sequence>
<dbReference type="Pfam" id="PF01168">
    <property type="entry name" value="Ala_racemase_N"/>
    <property type="match status" value="1"/>
</dbReference>
<dbReference type="SUPFAM" id="SSF51419">
    <property type="entry name" value="PLP-binding barrel"/>
    <property type="match status" value="1"/>
</dbReference>
<dbReference type="OrthoDB" id="2445260at2"/>
<comment type="caution">
    <text evidence="2">The sequence shown here is derived from an EMBL/GenBank/DDBJ whole genome shotgun (WGS) entry which is preliminary data.</text>
</comment>
<reference evidence="2 3" key="1">
    <citation type="journal article" date="2009" name="Int. J. Syst. Evol. Microbiol.">
        <title>Nocardioides caeni sp. nov., isolated from wastewater.</title>
        <authorList>
            <person name="Yoon J.H."/>
            <person name="Kang S.J."/>
            <person name="Park S."/>
            <person name="Kim W."/>
            <person name="Oh T.K."/>
        </authorList>
    </citation>
    <scope>NUCLEOTIDE SEQUENCE [LARGE SCALE GENOMIC DNA]</scope>
    <source>
        <strain evidence="2 3">DSM 23134</strain>
    </source>
</reference>
<accession>A0A4S8NQG9</accession>
<dbReference type="GO" id="GO:0008721">
    <property type="term" value="F:D-serine ammonia-lyase activity"/>
    <property type="evidence" value="ECO:0007669"/>
    <property type="project" value="TreeGrafter"/>
</dbReference>
<dbReference type="InterPro" id="IPR051466">
    <property type="entry name" value="D-amino_acid_metab_enzyme"/>
</dbReference>
<keyword evidence="3" id="KW-1185">Reference proteome</keyword>
<dbReference type="InterPro" id="IPR029066">
    <property type="entry name" value="PLP-binding_barrel"/>
</dbReference>
<dbReference type="InterPro" id="IPR001608">
    <property type="entry name" value="Ala_racemase_N"/>
</dbReference>
<evidence type="ECO:0000313" key="2">
    <source>
        <dbReference type="EMBL" id="THV18705.1"/>
    </source>
</evidence>
<organism evidence="2 3">
    <name type="scientific">Nocardioides caeni</name>
    <dbReference type="NCBI Taxonomy" id="574700"/>
    <lineage>
        <taxon>Bacteria</taxon>
        <taxon>Bacillati</taxon>
        <taxon>Actinomycetota</taxon>
        <taxon>Actinomycetes</taxon>
        <taxon>Propionibacteriales</taxon>
        <taxon>Nocardioidaceae</taxon>
        <taxon>Nocardioides</taxon>
    </lineage>
</organism>
<evidence type="ECO:0000259" key="1">
    <source>
        <dbReference type="Pfam" id="PF01168"/>
    </source>
</evidence>
<protein>
    <submittedName>
        <fullName evidence="2">Amino acid deaminase/aldolase</fullName>
    </submittedName>
</protein>